<keyword evidence="8" id="KW-0624">Polysaccharide degradation</keyword>
<dbReference type="Proteomes" id="UP001318300">
    <property type="component" value="Unassembled WGS sequence"/>
</dbReference>
<dbReference type="RefSeq" id="WP_166780428.1">
    <property type="nucleotide sequence ID" value="NZ_JAAOYO010000003.1"/>
</dbReference>
<dbReference type="EMBL" id="JAAOYO010000003">
    <property type="protein sequence ID" value="NII41370.1"/>
    <property type="molecule type" value="Genomic_DNA"/>
</dbReference>
<name>A0ABX0T7B7_9MICO</name>
<evidence type="ECO:0000256" key="7">
    <source>
        <dbReference type="ARBA" id="ARBA00023316"/>
    </source>
</evidence>
<evidence type="ECO:0000256" key="9">
    <source>
        <dbReference type="SAM" id="MobiDB-lite"/>
    </source>
</evidence>
<comment type="similarity">
    <text evidence="2">Belongs to the glycosyl hydrolase 81 family.</text>
</comment>
<evidence type="ECO:0000313" key="13">
    <source>
        <dbReference type="Proteomes" id="UP001318300"/>
    </source>
</evidence>
<accession>A0ABX0T7B7</accession>
<sequence>MSVRFRIGAVALVAASALLLTACTGTTSETRTGGSDRATGTASPAVDGAAQRRAVTALGPVTKTTAGAMRLADGLVPPTNRWFSGLVYGAAPQPVFPTPISWQVTDDGFAAGLPVVSATEKTIAGGAVQQVGLDLGADRTLVSAYDQVSVTVEHRKGSTVLGHTVLAQGSPLVSYTAESAQTVTATGTVTGTADGPDGTTTGTIAADGRTWGVVTTGDVDGSGVRLAAGGSVVLFPVPDDATTKQLRALSAAAASPLTEVTMTRSSTGTASDGQQRTALGYRTAAAGKTLIVPQPGQGTTGLSCTGLHYATITGDAPVCIGAVLRIAAPSLPAADRLDLSGLTSAQRATLVDQVRTDAGGVSEASFGADSYGGGKDLYRVANLYRLATQLDLDDVASGLRRQLVSQIDQWTDPEGCGVSGTRCFAYDDTVKGLVGQAPSFGSDEFNDHHFHYGYLLSAAAIVADGSDDLVAKWKPVLDLVAADIASPEATKSFPELRVYDPYAQHSWASGYSPFADGNNQESSSEAVSAWNGLARWGQVSGSRATEQLGDWLLANEAASAQRDVLDPDLRTFPGFQHTVVSLNWGGKRDHATWFSADPAAPAGIELIPMPAVAADYVAAGGKQQIGRVLDEAVPEGDYAVQFGDYLLMYRALASGSQATAALAVARDLPAEDIDTGNTRSYLLAWIMSHE</sequence>
<dbReference type="PANTHER" id="PTHR31983:SF0">
    <property type="entry name" value="GLUCAN ENDO-1,3-BETA-D-GLUCOSIDASE 2"/>
    <property type="match status" value="1"/>
</dbReference>
<reference evidence="12 13" key="1">
    <citation type="submission" date="2020-03" db="EMBL/GenBank/DDBJ databases">
        <title>Above-ground endophytic microbial communities from plants in different locations in the United States.</title>
        <authorList>
            <person name="Frank C."/>
        </authorList>
    </citation>
    <scope>NUCLEOTIDE SEQUENCE [LARGE SCALE GENOMIC DNA]</scope>
    <source>
        <strain evidence="12 13">WW7</strain>
    </source>
</reference>
<evidence type="ECO:0000313" key="12">
    <source>
        <dbReference type="EMBL" id="NII41370.1"/>
    </source>
</evidence>
<comment type="caution">
    <text evidence="12">The sequence shown here is derived from an EMBL/GenBank/DDBJ whole genome shotgun (WGS) entry which is preliminary data.</text>
</comment>
<keyword evidence="6" id="KW-0326">Glycosidase</keyword>
<dbReference type="Gene3D" id="2.70.98.30">
    <property type="entry name" value="Golgi alpha-mannosidase II, domain 4"/>
    <property type="match status" value="1"/>
</dbReference>
<dbReference type="Pfam" id="PF17652">
    <property type="entry name" value="Glyco_hydro81C"/>
    <property type="match status" value="1"/>
</dbReference>
<keyword evidence="13" id="KW-1185">Reference proteome</keyword>
<gene>
    <name evidence="12" type="ORF">E9228_002017</name>
</gene>
<evidence type="ECO:0000259" key="11">
    <source>
        <dbReference type="Pfam" id="PF17652"/>
    </source>
</evidence>
<dbReference type="PANTHER" id="PTHR31983">
    <property type="entry name" value="ENDO-1,3(4)-BETA-GLUCANASE 1"/>
    <property type="match status" value="1"/>
</dbReference>
<dbReference type="InterPro" id="IPR040720">
    <property type="entry name" value="GH81_C"/>
</dbReference>
<keyword evidence="4" id="KW-0378">Hydrolase</keyword>
<evidence type="ECO:0000256" key="2">
    <source>
        <dbReference type="ARBA" id="ARBA00010730"/>
    </source>
</evidence>
<dbReference type="PROSITE" id="PS52008">
    <property type="entry name" value="GH81"/>
    <property type="match status" value="1"/>
</dbReference>
<feature type="signal peptide" evidence="10">
    <location>
        <begin position="1"/>
        <end position="22"/>
    </location>
</feature>
<dbReference type="InterPro" id="IPR005200">
    <property type="entry name" value="Endo-beta-glucanase"/>
</dbReference>
<evidence type="ECO:0000256" key="1">
    <source>
        <dbReference type="ARBA" id="ARBA00000382"/>
    </source>
</evidence>
<keyword evidence="10" id="KW-0732">Signal</keyword>
<dbReference type="PROSITE" id="PS51257">
    <property type="entry name" value="PROKAR_LIPOPROTEIN"/>
    <property type="match status" value="1"/>
</dbReference>
<protein>
    <recommendedName>
        <fullName evidence="3">glucan endo-1,3-beta-D-glucosidase</fullName>
        <ecNumber evidence="3">3.2.1.39</ecNumber>
    </recommendedName>
</protein>
<evidence type="ECO:0000256" key="3">
    <source>
        <dbReference type="ARBA" id="ARBA00012780"/>
    </source>
</evidence>
<evidence type="ECO:0000256" key="4">
    <source>
        <dbReference type="ARBA" id="ARBA00022801"/>
    </source>
</evidence>
<evidence type="ECO:0000256" key="6">
    <source>
        <dbReference type="ARBA" id="ARBA00023295"/>
    </source>
</evidence>
<evidence type="ECO:0000256" key="8">
    <source>
        <dbReference type="ARBA" id="ARBA00023326"/>
    </source>
</evidence>
<keyword evidence="5" id="KW-0119">Carbohydrate metabolism</keyword>
<proteinExistence type="inferred from homology"/>
<feature type="chain" id="PRO_5045224566" description="glucan endo-1,3-beta-D-glucosidase" evidence="10">
    <location>
        <begin position="23"/>
        <end position="690"/>
    </location>
</feature>
<keyword evidence="7" id="KW-0961">Cell wall biogenesis/degradation</keyword>
<evidence type="ECO:0000256" key="10">
    <source>
        <dbReference type="SAM" id="SignalP"/>
    </source>
</evidence>
<organism evidence="12 13">
    <name type="scientific">Curtobacterium salicis</name>
    <dbReference type="NCBI Taxonomy" id="1779862"/>
    <lineage>
        <taxon>Bacteria</taxon>
        <taxon>Bacillati</taxon>
        <taxon>Actinomycetota</taxon>
        <taxon>Actinomycetes</taxon>
        <taxon>Micrococcales</taxon>
        <taxon>Microbacteriaceae</taxon>
        <taxon>Curtobacterium</taxon>
    </lineage>
</organism>
<comment type="catalytic activity">
    <reaction evidence="1">
        <text>Hydrolysis of (1-&gt;3)-beta-D-glucosidic linkages in (1-&gt;3)-beta-D-glucans.</text>
        <dbReference type="EC" id="3.2.1.39"/>
    </reaction>
</comment>
<feature type="region of interest" description="Disordered" evidence="9">
    <location>
        <begin position="26"/>
        <end position="46"/>
    </location>
</feature>
<dbReference type="EC" id="3.2.1.39" evidence="3"/>
<feature type="domain" description="Glycosyl hydrolase family 81 C-terminal" evidence="11">
    <location>
        <begin position="346"/>
        <end position="614"/>
    </location>
</feature>
<evidence type="ECO:0000256" key="5">
    <source>
        <dbReference type="ARBA" id="ARBA00023277"/>
    </source>
</evidence>